<keyword evidence="5" id="KW-0808">Transferase</keyword>
<dbReference type="GO" id="GO:0009164">
    <property type="term" value="P:nucleoside catabolic process"/>
    <property type="evidence" value="ECO:0007669"/>
    <property type="project" value="UniProtKB-ARBA"/>
</dbReference>
<dbReference type="PANTHER" id="PTHR43691:SF11">
    <property type="entry name" value="FI09636P-RELATED"/>
    <property type="match status" value="1"/>
</dbReference>
<comment type="catalytic activity">
    <reaction evidence="6">
        <text>uridine + phosphate = alpha-D-ribose 1-phosphate + uracil</text>
        <dbReference type="Rhea" id="RHEA:24388"/>
        <dbReference type="ChEBI" id="CHEBI:16704"/>
        <dbReference type="ChEBI" id="CHEBI:17568"/>
        <dbReference type="ChEBI" id="CHEBI:43474"/>
        <dbReference type="ChEBI" id="CHEBI:57720"/>
        <dbReference type="EC" id="2.4.2.3"/>
    </reaction>
</comment>
<accession>A0A4R1QPT5</accession>
<dbReference type="RefSeq" id="WP_058964383.1">
    <property type="nucleotide sequence ID" value="NZ_CABKVM010000017.1"/>
</dbReference>
<evidence type="ECO:0000313" key="9">
    <source>
        <dbReference type="Proteomes" id="UP000295184"/>
    </source>
</evidence>
<dbReference type="GO" id="GO:0005829">
    <property type="term" value="C:cytosol"/>
    <property type="evidence" value="ECO:0007669"/>
    <property type="project" value="TreeGrafter"/>
</dbReference>
<sequence>MSVTMPHIQLPDNLGIPNVILPGDPDRVDRVAACLEQPEALAFNREYKSVRGLYHGVPVLVMSTGMGGPSTAIAVEELARIGVQRMLRIGSCGALTDQLNLGDLVLVQAAVRDDGTSAGYAPLSYPAVADLEVLTACQRAATALSAFHMVGLARSHDCLYGDNNPSLYEEWSRRGVIASDMETASLFVVGRLRGVQCGSILNVVAGFHKDVAESVGLYQSGAEATAAGEHREILTALEALVLLNR</sequence>
<gene>
    <name evidence="8" type="ORF">EDD77_11945</name>
</gene>
<protein>
    <recommendedName>
        <fullName evidence="3">Uridine phosphorylase</fullName>
        <ecNumber evidence="2">2.4.2.3</ecNumber>
    </recommendedName>
</protein>
<evidence type="ECO:0000256" key="6">
    <source>
        <dbReference type="ARBA" id="ARBA00048447"/>
    </source>
</evidence>
<evidence type="ECO:0000259" key="7">
    <source>
        <dbReference type="Pfam" id="PF01048"/>
    </source>
</evidence>
<keyword evidence="4" id="KW-0328">Glycosyltransferase</keyword>
<evidence type="ECO:0000313" key="8">
    <source>
        <dbReference type="EMBL" id="TCL54921.1"/>
    </source>
</evidence>
<evidence type="ECO:0000256" key="4">
    <source>
        <dbReference type="ARBA" id="ARBA00022676"/>
    </source>
</evidence>
<reference evidence="8 9" key="1">
    <citation type="submission" date="2019-03" db="EMBL/GenBank/DDBJ databases">
        <title>Genomic Encyclopedia of Type Strains, Phase IV (KMG-IV): sequencing the most valuable type-strain genomes for metagenomic binning, comparative biology and taxonomic classification.</title>
        <authorList>
            <person name="Goeker M."/>
        </authorList>
    </citation>
    <scope>NUCLEOTIDE SEQUENCE [LARGE SCALE GENOMIC DNA]</scope>
    <source>
        <strain evidence="8 9">DSM 100451</strain>
    </source>
</reference>
<dbReference type="GO" id="GO:0004850">
    <property type="term" value="F:uridine phosphorylase activity"/>
    <property type="evidence" value="ECO:0007669"/>
    <property type="project" value="UniProtKB-EC"/>
</dbReference>
<organism evidence="8 9">
    <name type="scientific">Allofournierella massiliensis</name>
    <dbReference type="NCBI Taxonomy" id="1650663"/>
    <lineage>
        <taxon>Bacteria</taxon>
        <taxon>Bacillati</taxon>
        <taxon>Bacillota</taxon>
        <taxon>Clostridia</taxon>
        <taxon>Eubacteriales</taxon>
        <taxon>Oscillospiraceae</taxon>
        <taxon>Allofournierella</taxon>
    </lineage>
</organism>
<dbReference type="PROSITE" id="PS01232">
    <property type="entry name" value="PNP_UDP_1"/>
    <property type="match status" value="1"/>
</dbReference>
<dbReference type="Proteomes" id="UP000295184">
    <property type="component" value="Unassembled WGS sequence"/>
</dbReference>
<comment type="caution">
    <text evidence="8">The sequence shown here is derived from an EMBL/GenBank/DDBJ whole genome shotgun (WGS) entry which is preliminary data.</text>
</comment>
<dbReference type="OrthoDB" id="9772602at2"/>
<evidence type="ECO:0000256" key="5">
    <source>
        <dbReference type="ARBA" id="ARBA00022679"/>
    </source>
</evidence>
<evidence type="ECO:0000256" key="3">
    <source>
        <dbReference type="ARBA" id="ARBA00021980"/>
    </source>
</evidence>
<dbReference type="Pfam" id="PF01048">
    <property type="entry name" value="PNP_UDP_1"/>
    <property type="match status" value="1"/>
</dbReference>
<dbReference type="InterPro" id="IPR018016">
    <property type="entry name" value="Nucleoside_phosphorylase_CS"/>
</dbReference>
<dbReference type="InterPro" id="IPR000845">
    <property type="entry name" value="Nucleoside_phosphorylase_d"/>
</dbReference>
<dbReference type="SUPFAM" id="SSF53167">
    <property type="entry name" value="Purine and uridine phosphorylases"/>
    <property type="match status" value="1"/>
</dbReference>
<dbReference type="EC" id="2.4.2.3" evidence="2"/>
<comment type="similarity">
    <text evidence="1">Belongs to the PNP/UDP phosphorylase family.</text>
</comment>
<dbReference type="InterPro" id="IPR035994">
    <property type="entry name" value="Nucleoside_phosphorylase_sf"/>
</dbReference>
<dbReference type="EMBL" id="SLUM01000019">
    <property type="protein sequence ID" value="TCL54921.1"/>
    <property type="molecule type" value="Genomic_DNA"/>
</dbReference>
<evidence type="ECO:0000256" key="1">
    <source>
        <dbReference type="ARBA" id="ARBA00010456"/>
    </source>
</evidence>
<feature type="domain" description="Nucleoside phosphorylase" evidence="7">
    <location>
        <begin position="19"/>
        <end position="210"/>
    </location>
</feature>
<dbReference type="STRING" id="1650663.GCA_001486665_01992"/>
<proteinExistence type="inferred from homology"/>
<evidence type="ECO:0000256" key="2">
    <source>
        <dbReference type="ARBA" id="ARBA00011888"/>
    </source>
</evidence>
<dbReference type="CDD" id="cd17767">
    <property type="entry name" value="UP_EcUdp-like"/>
    <property type="match status" value="1"/>
</dbReference>
<dbReference type="PANTHER" id="PTHR43691">
    <property type="entry name" value="URIDINE PHOSPHORYLASE"/>
    <property type="match status" value="1"/>
</dbReference>
<dbReference type="AlphaFoldDB" id="A0A4R1QPT5"/>
<dbReference type="Gene3D" id="3.40.50.1580">
    <property type="entry name" value="Nucleoside phosphorylase domain"/>
    <property type="match status" value="1"/>
</dbReference>
<name>A0A4R1QPT5_9FIRM</name>